<accession>A0A1I6WE06</accession>
<dbReference type="Gene3D" id="2.160.10.10">
    <property type="entry name" value="Hexapeptide repeat proteins"/>
    <property type="match status" value="2"/>
</dbReference>
<organism evidence="4 5">
    <name type="scientific">Alloyangia pacifica</name>
    <dbReference type="NCBI Taxonomy" id="311180"/>
    <lineage>
        <taxon>Bacteria</taxon>
        <taxon>Pseudomonadati</taxon>
        <taxon>Pseudomonadota</taxon>
        <taxon>Alphaproteobacteria</taxon>
        <taxon>Rhodobacterales</taxon>
        <taxon>Roseobacteraceae</taxon>
        <taxon>Alloyangia</taxon>
    </lineage>
</organism>
<reference evidence="5" key="1">
    <citation type="submission" date="2016-10" db="EMBL/GenBank/DDBJ databases">
        <authorList>
            <person name="Varghese N."/>
            <person name="Submissions S."/>
        </authorList>
    </citation>
    <scope>NUCLEOTIDE SEQUENCE [LARGE SCALE GENOMIC DNA]</scope>
    <source>
        <strain evidence="5">DSM 26894</strain>
    </source>
</reference>
<dbReference type="PROSITE" id="PS00101">
    <property type="entry name" value="HEXAPEP_TRANSFERASES"/>
    <property type="match status" value="1"/>
</dbReference>
<dbReference type="AlphaFoldDB" id="A0A1I6WE06"/>
<evidence type="ECO:0000313" key="5">
    <source>
        <dbReference type="Proteomes" id="UP000199392"/>
    </source>
</evidence>
<keyword evidence="5" id="KW-1185">Reference proteome</keyword>
<dbReference type="Proteomes" id="UP000199392">
    <property type="component" value="Unassembled WGS sequence"/>
</dbReference>
<keyword evidence="2" id="KW-0677">Repeat</keyword>
<evidence type="ECO:0000256" key="1">
    <source>
        <dbReference type="ARBA" id="ARBA00022679"/>
    </source>
</evidence>
<dbReference type="InterPro" id="IPR001451">
    <property type="entry name" value="Hexapep"/>
</dbReference>
<evidence type="ECO:0000256" key="2">
    <source>
        <dbReference type="ARBA" id="ARBA00022737"/>
    </source>
</evidence>
<sequence>MNMKHDTAERPIGFEQSASVEKDRVIEALSEESSALRKYQRFFVGTSGIGPLLRYEAAMWLAVGMPGALGYAARKWFLPPLFGEAGKGVTFGRNLILRCPNRIVLHNNVAIDDNCTLDARGSSEPGGLTIGEGTLIARDVVMVVKQNQLSLGRHCSIGSQTTFSAVSGIEIGDHAIIAGQCYFGGGRYRTRLGSEPMVRQGLVTRGPVRLGSDVWVGAGVRVLDGVRVGSGAILGAGSVVTSDVPENAIMGGIPARQIGERF</sequence>
<dbReference type="STRING" id="311180.SAMN04488050_1194"/>
<dbReference type="InterPro" id="IPR011004">
    <property type="entry name" value="Trimer_LpxA-like_sf"/>
</dbReference>
<dbReference type="GO" id="GO:0016746">
    <property type="term" value="F:acyltransferase activity"/>
    <property type="evidence" value="ECO:0007669"/>
    <property type="project" value="UniProtKB-KW"/>
</dbReference>
<dbReference type="Pfam" id="PF14602">
    <property type="entry name" value="Hexapep_2"/>
    <property type="match status" value="1"/>
</dbReference>
<gene>
    <name evidence="4" type="ORF">SAMN04488050_1194</name>
</gene>
<proteinExistence type="predicted"/>
<dbReference type="CDD" id="cd04647">
    <property type="entry name" value="LbH_MAT_like"/>
    <property type="match status" value="1"/>
</dbReference>
<dbReference type="SUPFAM" id="SSF51161">
    <property type="entry name" value="Trimeric LpxA-like enzymes"/>
    <property type="match status" value="2"/>
</dbReference>
<dbReference type="Pfam" id="PF00132">
    <property type="entry name" value="Hexapep"/>
    <property type="match status" value="1"/>
</dbReference>
<dbReference type="PANTHER" id="PTHR23416">
    <property type="entry name" value="SIALIC ACID SYNTHASE-RELATED"/>
    <property type="match status" value="1"/>
</dbReference>
<dbReference type="InterPro" id="IPR018357">
    <property type="entry name" value="Hexapep_transf_CS"/>
</dbReference>
<evidence type="ECO:0000256" key="3">
    <source>
        <dbReference type="ARBA" id="ARBA00023315"/>
    </source>
</evidence>
<name>A0A1I6WE06_9RHOB</name>
<dbReference type="InterPro" id="IPR051159">
    <property type="entry name" value="Hexapeptide_acetyltransf"/>
</dbReference>
<dbReference type="EMBL" id="FOZW01000019">
    <property type="protein sequence ID" value="SFT24220.1"/>
    <property type="molecule type" value="Genomic_DNA"/>
</dbReference>
<dbReference type="RefSeq" id="WP_176806914.1">
    <property type="nucleotide sequence ID" value="NZ_FNCL01000020.1"/>
</dbReference>
<keyword evidence="1 4" id="KW-0808">Transferase</keyword>
<protein>
    <submittedName>
        <fullName evidence="4">Acetyltransferase (Isoleucine patch superfamily)</fullName>
    </submittedName>
</protein>
<keyword evidence="3" id="KW-0012">Acyltransferase</keyword>
<evidence type="ECO:0000313" key="4">
    <source>
        <dbReference type="EMBL" id="SFT24220.1"/>
    </source>
</evidence>